<keyword evidence="4" id="KW-0804">Transcription</keyword>
<dbReference type="InterPro" id="IPR036388">
    <property type="entry name" value="WH-like_DNA-bd_sf"/>
</dbReference>
<dbReference type="GO" id="GO:0003677">
    <property type="term" value="F:DNA binding"/>
    <property type="evidence" value="ECO:0007669"/>
    <property type="project" value="UniProtKB-KW"/>
</dbReference>
<dbReference type="PANTHER" id="PTHR30537:SF5">
    <property type="entry name" value="HTH-TYPE TRANSCRIPTIONAL ACTIVATOR TTDR-RELATED"/>
    <property type="match status" value="1"/>
</dbReference>
<evidence type="ECO:0000256" key="5">
    <source>
        <dbReference type="SAM" id="MobiDB-lite"/>
    </source>
</evidence>
<evidence type="ECO:0000256" key="4">
    <source>
        <dbReference type="ARBA" id="ARBA00023163"/>
    </source>
</evidence>
<dbReference type="PATRIC" id="fig|158899.10.peg.3890"/>
<dbReference type="SUPFAM" id="SSF53850">
    <property type="entry name" value="Periplasmic binding protein-like II"/>
    <property type="match status" value="1"/>
</dbReference>
<evidence type="ECO:0000313" key="8">
    <source>
        <dbReference type="Proteomes" id="UP000072421"/>
    </source>
</evidence>
<sequence length="331" mass="35987">MSDRLHGISAFVEAVEAGSFALAAERMRLTRSAVGKSIARLEQRLGVRLFQRTTRSQSLTEDGQAYYERCVRALAELDAGASALDSGKSEAIGRLRVSVPVLFGRHCVAPVLLALARRHPRLAIEISFSDRVEDLVEEKYDLAIRVGSLPDSSTLVARRLATQDMSICAAPSYLAAHGKPANVAEMSRHVGIAYGRAGRLEPWRVRDSTGQVHKPQVDIRLVFDDLQAIADAAVAGAGLAWLPCWLMSKHAAAGELVLVIDSESVLPTEIYVVWPQSRYLPTKTRVAIDALVAEIPPMMGHMQRPKTTANDKAASAPARQTARQKTPAIQP</sequence>
<gene>
    <name evidence="7" type="ORF">CFter6_3922</name>
</gene>
<dbReference type="InterPro" id="IPR036390">
    <property type="entry name" value="WH_DNA-bd_sf"/>
</dbReference>
<dbReference type="Pfam" id="PF00126">
    <property type="entry name" value="HTH_1"/>
    <property type="match status" value="1"/>
</dbReference>
<reference evidence="7 8" key="1">
    <citation type="submission" date="2015-11" db="EMBL/GenBank/DDBJ databases">
        <title>Exploring the genomic traits of fungus-feeding bacterial genus Collimonas.</title>
        <authorList>
            <person name="Song C."/>
            <person name="Schmidt R."/>
            <person name="de Jager V."/>
            <person name="Krzyzanowska D."/>
            <person name="Jongedijk E."/>
            <person name="Cankar K."/>
            <person name="Beekwilder J."/>
            <person name="van Veen A."/>
            <person name="de Boer W."/>
            <person name="van Veen J.A."/>
            <person name="Garbeva P."/>
        </authorList>
    </citation>
    <scope>NUCLEOTIDE SEQUENCE [LARGE SCALE GENOMIC DNA]</scope>
    <source>
        <strain evidence="7 8">Ter6</strain>
    </source>
</reference>
<feature type="region of interest" description="Disordered" evidence="5">
    <location>
        <begin position="300"/>
        <end position="331"/>
    </location>
</feature>
<dbReference type="InterPro" id="IPR005119">
    <property type="entry name" value="LysR_subst-bd"/>
</dbReference>
<dbReference type="SUPFAM" id="SSF46785">
    <property type="entry name" value="Winged helix' DNA-binding domain"/>
    <property type="match status" value="1"/>
</dbReference>
<dbReference type="PRINTS" id="PR00039">
    <property type="entry name" value="HTHLYSR"/>
</dbReference>
<dbReference type="FunFam" id="1.10.10.10:FF:000001">
    <property type="entry name" value="LysR family transcriptional regulator"/>
    <property type="match status" value="1"/>
</dbReference>
<protein>
    <submittedName>
        <fullName evidence="7">Bacterial regulatory helix-turn-helix, lysR family protein</fullName>
    </submittedName>
</protein>
<dbReference type="OrthoDB" id="9110639at2"/>
<keyword evidence="2" id="KW-0805">Transcription regulation</keyword>
<feature type="domain" description="HTH lysR-type" evidence="6">
    <location>
        <begin position="3"/>
        <end position="60"/>
    </location>
</feature>
<dbReference type="RefSeq" id="WP_061541089.1">
    <property type="nucleotide sequence ID" value="NZ_CP013232.1"/>
</dbReference>
<dbReference type="Proteomes" id="UP000072421">
    <property type="component" value="Chromosome"/>
</dbReference>
<feature type="compositionally biased region" description="Polar residues" evidence="5">
    <location>
        <begin position="321"/>
        <end position="331"/>
    </location>
</feature>
<accession>A0A127PFF8</accession>
<dbReference type="CDD" id="cd08475">
    <property type="entry name" value="PBP2_CrgA_like_6"/>
    <property type="match status" value="1"/>
</dbReference>
<dbReference type="PROSITE" id="PS50931">
    <property type="entry name" value="HTH_LYSR"/>
    <property type="match status" value="1"/>
</dbReference>
<dbReference type="EMBL" id="CP013232">
    <property type="protein sequence ID" value="AMO96539.1"/>
    <property type="molecule type" value="Genomic_DNA"/>
</dbReference>
<evidence type="ECO:0000256" key="1">
    <source>
        <dbReference type="ARBA" id="ARBA00009437"/>
    </source>
</evidence>
<name>A0A127PFF8_9BURK</name>
<comment type="similarity">
    <text evidence="1">Belongs to the LysR transcriptional regulatory family.</text>
</comment>
<dbReference type="InterPro" id="IPR000847">
    <property type="entry name" value="LysR_HTH_N"/>
</dbReference>
<dbReference type="PANTHER" id="PTHR30537">
    <property type="entry name" value="HTH-TYPE TRANSCRIPTIONAL REGULATOR"/>
    <property type="match status" value="1"/>
</dbReference>
<dbReference type="InterPro" id="IPR058163">
    <property type="entry name" value="LysR-type_TF_proteobact-type"/>
</dbReference>
<evidence type="ECO:0000313" key="7">
    <source>
        <dbReference type="EMBL" id="AMO96539.1"/>
    </source>
</evidence>
<dbReference type="Gene3D" id="3.40.190.290">
    <property type="match status" value="1"/>
</dbReference>
<evidence type="ECO:0000256" key="3">
    <source>
        <dbReference type="ARBA" id="ARBA00023125"/>
    </source>
</evidence>
<keyword evidence="3" id="KW-0238">DNA-binding</keyword>
<proteinExistence type="inferred from homology"/>
<dbReference type="AlphaFoldDB" id="A0A127PFF8"/>
<evidence type="ECO:0000256" key="2">
    <source>
        <dbReference type="ARBA" id="ARBA00023015"/>
    </source>
</evidence>
<organism evidence="7">
    <name type="scientific">Collimonas fungivorans</name>
    <dbReference type="NCBI Taxonomy" id="158899"/>
    <lineage>
        <taxon>Bacteria</taxon>
        <taxon>Pseudomonadati</taxon>
        <taxon>Pseudomonadota</taxon>
        <taxon>Betaproteobacteria</taxon>
        <taxon>Burkholderiales</taxon>
        <taxon>Oxalobacteraceae</taxon>
        <taxon>Collimonas</taxon>
    </lineage>
</organism>
<evidence type="ECO:0000259" key="6">
    <source>
        <dbReference type="PROSITE" id="PS50931"/>
    </source>
</evidence>
<dbReference type="Pfam" id="PF03466">
    <property type="entry name" value="LysR_substrate"/>
    <property type="match status" value="1"/>
</dbReference>
<dbReference type="Gene3D" id="1.10.10.10">
    <property type="entry name" value="Winged helix-like DNA-binding domain superfamily/Winged helix DNA-binding domain"/>
    <property type="match status" value="1"/>
</dbReference>
<dbReference type="GO" id="GO:0003700">
    <property type="term" value="F:DNA-binding transcription factor activity"/>
    <property type="evidence" value="ECO:0007669"/>
    <property type="project" value="InterPro"/>
</dbReference>